<accession>A0AA35ZAD5</accession>
<name>A0AA35ZAD5_LACSI</name>
<dbReference type="EMBL" id="OX465082">
    <property type="protein sequence ID" value="CAI9288905.1"/>
    <property type="molecule type" value="Genomic_DNA"/>
</dbReference>
<gene>
    <name evidence="1" type="ORF">LSALG_LOCUS28175</name>
</gene>
<evidence type="ECO:0000313" key="1">
    <source>
        <dbReference type="EMBL" id="CAI9288905.1"/>
    </source>
</evidence>
<proteinExistence type="predicted"/>
<organism evidence="1 2">
    <name type="scientific">Lactuca saligna</name>
    <name type="common">Willowleaf lettuce</name>
    <dbReference type="NCBI Taxonomy" id="75948"/>
    <lineage>
        <taxon>Eukaryota</taxon>
        <taxon>Viridiplantae</taxon>
        <taxon>Streptophyta</taxon>
        <taxon>Embryophyta</taxon>
        <taxon>Tracheophyta</taxon>
        <taxon>Spermatophyta</taxon>
        <taxon>Magnoliopsida</taxon>
        <taxon>eudicotyledons</taxon>
        <taxon>Gunneridae</taxon>
        <taxon>Pentapetalae</taxon>
        <taxon>asterids</taxon>
        <taxon>campanulids</taxon>
        <taxon>Asterales</taxon>
        <taxon>Asteraceae</taxon>
        <taxon>Cichorioideae</taxon>
        <taxon>Cichorieae</taxon>
        <taxon>Lactucinae</taxon>
        <taxon>Lactuca</taxon>
    </lineage>
</organism>
<evidence type="ECO:0000313" key="2">
    <source>
        <dbReference type="Proteomes" id="UP001177003"/>
    </source>
</evidence>
<dbReference type="Proteomes" id="UP001177003">
    <property type="component" value="Chromosome 6"/>
</dbReference>
<protein>
    <submittedName>
        <fullName evidence="1">Uncharacterized protein</fullName>
    </submittedName>
</protein>
<dbReference type="AlphaFoldDB" id="A0AA35ZAD5"/>
<reference evidence="1" key="1">
    <citation type="submission" date="2023-04" db="EMBL/GenBank/DDBJ databases">
        <authorList>
            <person name="Vijverberg K."/>
            <person name="Xiong W."/>
            <person name="Schranz E."/>
        </authorList>
    </citation>
    <scope>NUCLEOTIDE SEQUENCE</scope>
</reference>
<keyword evidence="2" id="KW-1185">Reference proteome</keyword>
<sequence>MPNFFMPMVPPGQQGQHRGGIPVQQNQQQPIPLMQQQMVPCGWMYRYPPGRNVGEVPMGSIFYDIGDGMQLYRGASFVGVSKSFEAKVVEAMGVLRNVGGHGQGGVGSPTDQLAALSLNDDIVS</sequence>